<accession>A0AAV0F369</accession>
<gene>
    <name evidence="1" type="ORF">CEPIT_LOCUS30237</name>
</gene>
<proteinExistence type="predicted"/>
<reference evidence="1" key="1">
    <citation type="submission" date="2022-07" db="EMBL/GenBank/DDBJ databases">
        <authorList>
            <person name="Macas J."/>
            <person name="Novak P."/>
            <person name="Neumann P."/>
        </authorList>
    </citation>
    <scope>NUCLEOTIDE SEQUENCE</scope>
</reference>
<dbReference type="AlphaFoldDB" id="A0AAV0F369"/>
<sequence>MSTQRLLLRKTKPFLNASSSSAAPPFSGPSHYSNEFPNIIANPVDTFLVEKIMWTLKQGIPNVQSLMNAGQQGKCSLCLDPHDELRLWDC</sequence>
<evidence type="ECO:0000313" key="2">
    <source>
        <dbReference type="Proteomes" id="UP001152523"/>
    </source>
</evidence>
<comment type="caution">
    <text evidence="1">The sequence shown here is derived from an EMBL/GenBank/DDBJ whole genome shotgun (WGS) entry which is preliminary data.</text>
</comment>
<keyword evidence="2" id="KW-1185">Reference proteome</keyword>
<protein>
    <submittedName>
        <fullName evidence="1">Uncharacterized protein</fullName>
    </submittedName>
</protein>
<evidence type="ECO:0000313" key="1">
    <source>
        <dbReference type="EMBL" id="CAH9129929.1"/>
    </source>
</evidence>
<dbReference type="EMBL" id="CAMAPF010000958">
    <property type="protein sequence ID" value="CAH9129929.1"/>
    <property type="molecule type" value="Genomic_DNA"/>
</dbReference>
<organism evidence="1 2">
    <name type="scientific">Cuscuta epithymum</name>
    <dbReference type="NCBI Taxonomy" id="186058"/>
    <lineage>
        <taxon>Eukaryota</taxon>
        <taxon>Viridiplantae</taxon>
        <taxon>Streptophyta</taxon>
        <taxon>Embryophyta</taxon>
        <taxon>Tracheophyta</taxon>
        <taxon>Spermatophyta</taxon>
        <taxon>Magnoliopsida</taxon>
        <taxon>eudicotyledons</taxon>
        <taxon>Gunneridae</taxon>
        <taxon>Pentapetalae</taxon>
        <taxon>asterids</taxon>
        <taxon>lamiids</taxon>
        <taxon>Solanales</taxon>
        <taxon>Convolvulaceae</taxon>
        <taxon>Cuscuteae</taxon>
        <taxon>Cuscuta</taxon>
        <taxon>Cuscuta subgen. Cuscuta</taxon>
    </lineage>
</organism>
<name>A0AAV0F369_9ASTE</name>
<dbReference type="Proteomes" id="UP001152523">
    <property type="component" value="Unassembled WGS sequence"/>
</dbReference>